<dbReference type="AlphaFoldDB" id="A0A844GE02"/>
<gene>
    <name evidence="1" type="ORF">GKE73_11025</name>
</gene>
<proteinExistence type="predicted"/>
<evidence type="ECO:0000313" key="1">
    <source>
        <dbReference type="EMBL" id="MTD33448.1"/>
    </source>
</evidence>
<dbReference type="EMBL" id="WLYX01000001">
    <property type="protein sequence ID" value="MTD33448.1"/>
    <property type="molecule type" value="Genomic_DNA"/>
</dbReference>
<organism evidence="1 2">
    <name type="scientific">Paludibacterium denitrificans</name>
    <dbReference type="NCBI Taxonomy" id="2675226"/>
    <lineage>
        <taxon>Bacteria</taxon>
        <taxon>Pseudomonadati</taxon>
        <taxon>Pseudomonadota</taxon>
        <taxon>Betaproteobacteria</taxon>
        <taxon>Neisseriales</taxon>
        <taxon>Chromobacteriaceae</taxon>
        <taxon>Paludibacterium</taxon>
    </lineage>
</organism>
<evidence type="ECO:0000313" key="2">
    <source>
        <dbReference type="Proteomes" id="UP000446658"/>
    </source>
</evidence>
<sequence length="150" mass="15958">MMLATPHQPRHNAPVPFNSGAGLGGLNKKADSRLMRHFLCPLHTIGASFSMSGRGGRTFGFAGSFLPVRQSCYVLGTPLGGEGSSLTLKKEATMPSITRALSRHFPIVKTLAFAVTLAEAQAIARLHLGRTGRSVCVQPDASGFQIVEVR</sequence>
<name>A0A844GE02_9NEIS</name>
<reference evidence="1 2" key="1">
    <citation type="submission" date="2019-11" db="EMBL/GenBank/DDBJ databases">
        <title>Draft genome sequence of Paludibacterium sp. dN18-1.</title>
        <authorList>
            <person name="Im W.-T."/>
        </authorList>
    </citation>
    <scope>NUCLEOTIDE SEQUENCE [LARGE SCALE GENOMIC DNA]</scope>
    <source>
        <strain evidence="2">dN 18-1</strain>
    </source>
</reference>
<accession>A0A844GE02</accession>
<protein>
    <submittedName>
        <fullName evidence="1">Uncharacterized protein</fullName>
    </submittedName>
</protein>
<comment type="caution">
    <text evidence="1">The sequence shown here is derived from an EMBL/GenBank/DDBJ whole genome shotgun (WGS) entry which is preliminary data.</text>
</comment>
<dbReference type="Proteomes" id="UP000446658">
    <property type="component" value="Unassembled WGS sequence"/>
</dbReference>
<keyword evidence="2" id="KW-1185">Reference proteome</keyword>
<dbReference type="RefSeq" id="WP_230370377.1">
    <property type="nucleotide sequence ID" value="NZ_WLYX01000001.1"/>
</dbReference>